<dbReference type="InParanoid" id="A0A0H2SMI3"/>
<feature type="compositionally biased region" description="Low complexity" evidence="2">
    <location>
        <begin position="173"/>
        <end position="183"/>
    </location>
</feature>
<feature type="domain" description="Yeast cell wall synthesis Kre9/Knh1-like N-terminal" evidence="4">
    <location>
        <begin position="25"/>
        <end position="121"/>
    </location>
</feature>
<proteinExistence type="predicted"/>
<name>A0A0H2SMI3_9AGAM</name>
<keyword evidence="3" id="KW-1133">Transmembrane helix</keyword>
<dbReference type="EMBL" id="KQ085896">
    <property type="protein sequence ID" value="KLO18321.1"/>
    <property type="molecule type" value="Genomic_DNA"/>
</dbReference>
<feature type="compositionally biased region" description="Polar residues" evidence="2">
    <location>
        <begin position="134"/>
        <end position="172"/>
    </location>
</feature>
<sequence>MKLDVVACCAGWFSVANAILYPVLPVANSVFNGGSLNTISWIDDGSKPSLVDMGPVSMDLYVDKASTKYLMNLAQDVDPRKKSQKVFIPPSIWVNSSTFYILFTSTRTKPPTTVYTADFTIINLTGAGGIHRNGSGTLPSNSTTAPPGSPSSKILNNGKSNPTTSSLVVSGNTASSQTQSTTSVPSPNIAPKSNAAPSSRRRQVSSVSRYNLVFVMWPALFGLAMAL</sequence>
<dbReference type="STRING" id="27342.A0A0H2SMI3"/>
<dbReference type="OrthoDB" id="3250770at2759"/>
<evidence type="ECO:0000259" key="4">
    <source>
        <dbReference type="Pfam" id="PF10342"/>
    </source>
</evidence>
<evidence type="ECO:0000313" key="5">
    <source>
        <dbReference type="EMBL" id="KLO18321.1"/>
    </source>
</evidence>
<evidence type="ECO:0000313" key="6">
    <source>
        <dbReference type="Proteomes" id="UP000053477"/>
    </source>
</evidence>
<dbReference type="InterPro" id="IPR045328">
    <property type="entry name" value="Kre9/Knh1"/>
</dbReference>
<feature type="region of interest" description="Disordered" evidence="2">
    <location>
        <begin position="132"/>
        <end position="202"/>
    </location>
</feature>
<organism evidence="5 6">
    <name type="scientific">Schizopora paradoxa</name>
    <dbReference type="NCBI Taxonomy" id="27342"/>
    <lineage>
        <taxon>Eukaryota</taxon>
        <taxon>Fungi</taxon>
        <taxon>Dikarya</taxon>
        <taxon>Basidiomycota</taxon>
        <taxon>Agaricomycotina</taxon>
        <taxon>Agaricomycetes</taxon>
        <taxon>Hymenochaetales</taxon>
        <taxon>Schizoporaceae</taxon>
        <taxon>Schizopora</taxon>
    </lineage>
</organism>
<accession>A0A0H2SMI3</accession>
<keyword evidence="3" id="KW-0812">Transmembrane</keyword>
<dbReference type="InterPro" id="IPR018466">
    <property type="entry name" value="Kre9/Knh1-like_N"/>
</dbReference>
<keyword evidence="6" id="KW-1185">Reference proteome</keyword>
<reference evidence="5 6" key="1">
    <citation type="submission" date="2015-04" db="EMBL/GenBank/DDBJ databases">
        <title>Complete genome sequence of Schizopora paradoxa KUC8140, a cosmopolitan wood degrader in East Asia.</title>
        <authorList>
            <consortium name="DOE Joint Genome Institute"/>
            <person name="Min B."/>
            <person name="Park H."/>
            <person name="Jang Y."/>
            <person name="Kim J.-J."/>
            <person name="Kim K.H."/>
            <person name="Pangilinan J."/>
            <person name="Lipzen A."/>
            <person name="Riley R."/>
            <person name="Grigoriev I.V."/>
            <person name="Spatafora J.W."/>
            <person name="Choi I.-G."/>
        </authorList>
    </citation>
    <scope>NUCLEOTIDE SEQUENCE [LARGE SCALE GENOMIC DNA]</scope>
    <source>
        <strain evidence="5 6">KUC8140</strain>
    </source>
</reference>
<evidence type="ECO:0000256" key="2">
    <source>
        <dbReference type="SAM" id="MobiDB-lite"/>
    </source>
</evidence>
<evidence type="ECO:0000256" key="3">
    <source>
        <dbReference type="SAM" id="Phobius"/>
    </source>
</evidence>
<dbReference type="PANTHER" id="PTHR28154:SF1">
    <property type="entry name" value="CELL WALL SYNTHESIS PROTEIN KNH1-RELATED"/>
    <property type="match status" value="1"/>
</dbReference>
<gene>
    <name evidence="5" type="ORF">SCHPADRAFT_936383</name>
</gene>
<evidence type="ECO:0000256" key="1">
    <source>
        <dbReference type="ARBA" id="ARBA00022729"/>
    </source>
</evidence>
<dbReference type="AlphaFoldDB" id="A0A0H2SMI3"/>
<feature type="transmembrane region" description="Helical" evidence="3">
    <location>
        <begin position="207"/>
        <end position="226"/>
    </location>
</feature>
<dbReference type="GO" id="GO:0042546">
    <property type="term" value="P:cell wall biogenesis"/>
    <property type="evidence" value="ECO:0007669"/>
    <property type="project" value="InterPro"/>
</dbReference>
<dbReference type="Proteomes" id="UP000053477">
    <property type="component" value="Unassembled WGS sequence"/>
</dbReference>
<protein>
    <recommendedName>
        <fullName evidence="4">Yeast cell wall synthesis Kre9/Knh1-like N-terminal domain-containing protein</fullName>
    </recommendedName>
</protein>
<keyword evidence="1" id="KW-0732">Signal</keyword>
<keyword evidence="3" id="KW-0472">Membrane</keyword>
<dbReference type="Pfam" id="PF10342">
    <property type="entry name" value="Kre9_KNH"/>
    <property type="match status" value="1"/>
</dbReference>
<dbReference type="PANTHER" id="PTHR28154">
    <property type="entry name" value="CELL WALL SYNTHESIS PROTEIN KNH1-RELATED"/>
    <property type="match status" value="1"/>
</dbReference>
<dbReference type="GO" id="GO:0006078">
    <property type="term" value="P:(1-&gt;6)-beta-D-glucan biosynthetic process"/>
    <property type="evidence" value="ECO:0007669"/>
    <property type="project" value="InterPro"/>
</dbReference>